<evidence type="ECO:0000259" key="2">
    <source>
        <dbReference type="Pfam" id="PF13088"/>
    </source>
</evidence>
<dbReference type="Pfam" id="PF13088">
    <property type="entry name" value="BNR_2"/>
    <property type="match status" value="1"/>
</dbReference>
<accession>A0A5D4HCD9</accession>
<feature type="domain" description="Sialidase" evidence="2">
    <location>
        <begin position="83"/>
        <end position="253"/>
    </location>
</feature>
<evidence type="ECO:0000313" key="3">
    <source>
        <dbReference type="EMBL" id="TYR38466.1"/>
    </source>
</evidence>
<gene>
    <name evidence="3" type="ORF">FXV77_04090</name>
</gene>
<dbReference type="CDD" id="cd15482">
    <property type="entry name" value="Sialidase_non-viral"/>
    <property type="match status" value="1"/>
</dbReference>
<dbReference type="InterPro" id="IPR036278">
    <property type="entry name" value="Sialidase_sf"/>
</dbReference>
<comment type="caution">
    <text evidence="3">The sequence shown here is derived from an EMBL/GenBank/DDBJ whole genome shotgun (WGS) entry which is preliminary data.</text>
</comment>
<dbReference type="Gene3D" id="2.60.40.1190">
    <property type="match status" value="1"/>
</dbReference>
<dbReference type="InterPro" id="IPR011040">
    <property type="entry name" value="Sialidase"/>
</dbReference>
<evidence type="ECO:0000256" key="1">
    <source>
        <dbReference type="SAM" id="SignalP"/>
    </source>
</evidence>
<keyword evidence="1" id="KW-0732">Signal</keyword>
<protein>
    <recommendedName>
        <fullName evidence="2">Sialidase domain-containing protein</fullName>
    </recommendedName>
</protein>
<name>A0A5D4HCD9_9SPHI</name>
<dbReference type="EMBL" id="VTAV01000001">
    <property type="protein sequence ID" value="TYR38466.1"/>
    <property type="molecule type" value="Genomic_DNA"/>
</dbReference>
<organism evidence="3 4">
    <name type="scientific">Sphingobacterium phlebotomi</name>
    <dbReference type="NCBI Taxonomy" id="2605433"/>
    <lineage>
        <taxon>Bacteria</taxon>
        <taxon>Pseudomonadati</taxon>
        <taxon>Bacteroidota</taxon>
        <taxon>Sphingobacteriia</taxon>
        <taxon>Sphingobacteriales</taxon>
        <taxon>Sphingobacteriaceae</taxon>
        <taxon>Sphingobacterium</taxon>
    </lineage>
</organism>
<dbReference type="Proteomes" id="UP000322362">
    <property type="component" value="Unassembled WGS sequence"/>
</dbReference>
<dbReference type="AlphaFoldDB" id="A0A5D4HCD9"/>
<feature type="chain" id="PRO_5022734975" description="Sialidase domain-containing protein" evidence="1">
    <location>
        <begin position="24"/>
        <end position="601"/>
    </location>
</feature>
<dbReference type="SUPFAM" id="SSF49344">
    <property type="entry name" value="CBD9-like"/>
    <property type="match status" value="1"/>
</dbReference>
<evidence type="ECO:0000313" key="4">
    <source>
        <dbReference type="Proteomes" id="UP000322362"/>
    </source>
</evidence>
<dbReference type="Gene3D" id="2.120.10.10">
    <property type="match status" value="1"/>
</dbReference>
<feature type="signal peptide" evidence="1">
    <location>
        <begin position="1"/>
        <end position="23"/>
    </location>
</feature>
<reference evidence="3 4" key="1">
    <citation type="submission" date="2019-08" db="EMBL/GenBank/DDBJ databases">
        <title>Phlebobacter frassis gen. nov. sp. nov., a new member of family Sphingobacteriaceae isolated from sand fly rearing media.</title>
        <authorList>
            <person name="Kakumanu M.L."/>
            <person name="Marayati B.F."/>
            <person name="Wada-Katsumata A."/>
            <person name="Wasserberg G."/>
            <person name="Schal C."/>
            <person name="Apperson C.S."/>
            <person name="Ponnusamy L."/>
        </authorList>
    </citation>
    <scope>NUCLEOTIDE SEQUENCE [LARGE SCALE GENOMIC DNA]</scope>
    <source>
        <strain evidence="3 4">SSI9</strain>
    </source>
</reference>
<keyword evidence="4" id="KW-1185">Reference proteome</keyword>
<proteinExistence type="predicted"/>
<sequence>MNLNCIKMKFIMNILMLAVVSMLFDGCGKKDSPDDFPNDTVKIHTIHELNQEEEELDSHAGEEGSSVLELDFSSYTEISSAILGITNPVYSRIKKKKTGGYLLLYHNGQIGSNIYYSNSTDLKTWSNGELLFQQVPITSSQGADSRRYSTADAVVLSNGDILVAVSFRANLAYRHSPETNGIMMRRSKDNGFTWGEEQVIYTGTNWEPYLLELPSGEIQCYFTDTDPVYGNSGTSMVISNDGGLTWSPTGVSNNYKVIRQYKYMNQGRRIYTDQMPSVKLLNDGETLAGFMEARLEDNNQSSGNSYFMMSLVYGKDNWEHLTGDDVGPTDRQTNLFRGAGGYISQFRSGETVISCNINNIFSMKIGDNKARNFNHTAWNADWFQPFNGTGYWGSTEIDDAHHIIGTMHKSGTIMVGRFFLNHRINAPTSNIVVDGDTNDWTHTDALFIGSESQTQAVFRAAIDADNLYLLVERQDNYVATGDNVDLYIHNDEGNSLNINSLKITLDPAGVVACSKWSGSSWEAEDISLVTVSNKISGIINDGRADTGYLSEIGIPLSTINGNSGYVRFNAVLTDGNITDTFTFADPAKPESWMRIKKGISP</sequence>
<dbReference type="SUPFAM" id="SSF50939">
    <property type="entry name" value="Sialidases"/>
    <property type="match status" value="1"/>
</dbReference>